<evidence type="ECO:0000259" key="1">
    <source>
        <dbReference type="Pfam" id="PF00535"/>
    </source>
</evidence>
<name>C6XLZ4_HIRBI</name>
<dbReference type="PANTHER" id="PTHR22916:SF3">
    <property type="entry name" value="UDP-GLCNAC:BETAGAL BETA-1,3-N-ACETYLGLUCOSAMINYLTRANSFERASE-LIKE PROTEIN 1"/>
    <property type="match status" value="1"/>
</dbReference>
<gene>
    <name evidence="2" type="ordered locus">Hbal_2145</name>
</gene>
<dbReference type="Pfam" id="PF00535">
    <property type="entry name" value="Glycos_transf_2"/>
    <property type="match status" value="1"/>
</dbReference>
<dbReference type="EMBL" id="CP001678">
    <property type="protein sequence ID" value="ACT59826.1"/>
    <property type="molecule type" value="Genomic_DNA"/>
</dbReference>
<dbReference type="KEGG" id="hba:Hbal_2145"/>
<dbReference type="CDD" id="cd00761">
    <property type="entry name" value="Glyco_tranf_GTA_type"/>
    <property type="match status" value="1"/>
</dbReference>
<dbReference type="OrthoDB" id="5291101at2"/>
<dbReference type="RefSeq" id="WP_015827976.1">
    <property type="nucleotide sequence ID" value="NC_012982.1"/>
</dbReference>
<protein>
    <submittedName>
        <fullName evidence="2">Glycosyl transferase family 2</fullName>
    </submittedName>
</protein>
<dbReference type="InterPro" id="IPR029044">
    <property type="entry name" value="Nucleotide-diphossugar_trans"/>
</dbReference>
<dbReference type="InterPro" id="IPR001173">
    <property type="entry name" value="Glyco_trans_2-like"/>
</dbReference>
<proteinExistence type="predicted"/>
<dbReference type="HOGENOM" id="CLU_025996_21_0_5"/>
<dbReference type="PANTHER" id="PTHR22916">
    <property type="entry name" value="GLYCOSYLTRANSFERASE"/>
    <property type="match status" value="1"/>
</dbReference>
<dbReference type="STRING" id="582402.Hbal_2145"/>
<sequence length="289" mass="32820">MTVNSETPSDLPRVAIVTPIYNGGKFLAETMDCVQAQTYPNLVHIVLDNNSSDNTAEVIAQYQDAKVPVIKHTNKETLPITENWNTCVNLTPKDAKYFRLLCADDLMTPDFIEKTVAIAETDDEITTVCTKVTKNDVPVDFNWPDQSVIDGDEIIRRFFKADIGFFAVHSLMRTNILENHTPLFDATLIGMDFEALLAIIKGKKMGMVHEELGWVRIHEGSQTSTVMLKKNTHFADWHTALYRHGKEVFTAEEFAKVAKRYERYYLGQCRGWLRAGGTDIVQFHMDRIA</sequence>
<dbReference type="SUPFAM" id="SSF53448">
    <property type="entry name" value="Nucleotide-diphospho-sugar transferases"/>
    <property type="match status" value="1"/>
</dbReference>
<dbReference type="GO" id="GO:0016758">
    <property type="term" value="F:hexosyltransferase activity"/>
    <property type="evidence" value="ECO:0007669"/>
    <property type="project" value="UniProtKB-ARBA"/>
</dbReference>
<dbReference type="CAZy" id="GT2">
    <property type="family name" value="Glycosyltransferase Family 2"/>
</dbReference>
<evidence type="ECO:0000313" key="2">
    <source>
        <dbReference type="EMBL" id="ACT59826.1"/>
    </source>
</evidence>
<keyword evidence="3" id="KW-1185">Reference proteome</keyword>
<reference evidence="3" key="1">
    <citation type="journal article" date="2011" name="J. Bacteriol.">
        <title>Genome sequences of eight morphologically diverse alphaproteobacteria.</title>
        <authorList>
            <consortium name="US DOE Joint Genome Institute"/>
            <person name="Brown P.J."/>
            <person name="Kysela D.T."/>
            <person name="Buechlein A."/>
            <person name="Hemmerich C."/>
            <person name="Brun Y.V."/>
        </authorList>
    </citation>
    <scope>NUCLEOTIDE SEQUENCE [LARGE SCALE GENOMIC DNA]</scope>
    <source>
        <strain evidence="3">ATCC 49814 / DSM 5838 / IFAM 1418</strain>
    </source>
</reference>
<dbReference type="eggNOG" id="COG1215">
    <property type="taxonomic scope" value="Bacteria"/>
</dbReference>
<evidence type="ECO:0000313" key="3">
    <source>
        <dbReference type="Proteomes" id="UP000002745"/>
    </source>
</evidence>
<keyword evidence="2" id="KW-0808">Transferase</keyword>
<dbReference type="Proteomes" id="UP000002745">
    <property type="component" value="Chromosome"/>
</dbReference>
<organism evidence="2 3">
    <name type="scientific">Hirschia baltica (strain ATCC 49814 / DSM 5838 / IFAM 1418)</name>
    <dbReference type="NCBI Taxonomy" id="582402"/>
    <lineage>
        <taxon>Bacteria</taxon>
        <taxon>Pseudomonadati</taxon>
        <taxon>Pseudomonadota</taxon>
        <taxon>Alphaproteobacteria</taxon>
        <taxon>Hyphomonadales</taxon>
        <taxon>Hyphomonadaceae</taxon>
        <taxon>Hirschia</taxon>
    </lineage>
</organism>
<dbReference type="Gene3D" id="3.90.550.10">
    <property type="entry name" value="Spore Coat Polysaccharide Biosynthesis Protein SpsA, Chain A"/>
    <property type="match status" value="1"/>
</dbReference>
<dbReference type="AlphaFoldDB" id="C6XLZ4"/>
<accession>C6XLZ4</accession>
<feature type="domain" description="Glycosyltransferase 2-like" evidence="1">
    <location>
        <begin position="16"/>
        <end position="177"/>
    </location>
</feature>